<accession>A0A7R8UY50</accession>
<keyword evidence="3" id="KW-1133">Transmembrane helix</keyword>
<evidence type="ECO:0000313" key="5">
    <source>
        <dbReference type="EMBL" id="CAD7089269.1"/>
    </source>
</evidence>
<feature type="domain" description="AB hydrolase-1" evidence="4">
    <location>
        <begin position="105"/>
        <end position="362"/>
    </location>
</feature>
<gene>
    <name evidence="5" type="ORF">HERILL_LOCUS11832</name>
</gene>
<evidence type="ECO:0000256" key="2">
    <source>
        <dbReference type="ARBA" id="ARBA00038334"/>
    </source>
</evidence>
<dbReference type="GO" id="GO:0004301">
    <property type="term" value="F:epoxide hydrolase activity"/>
    <property type="evidence" value="ECO:0007669"/>
    <property type="project" value="UniProtKB-ARBA"/>
</dbReference>
<dbReference type="EMBL" id="LR899012">
    <property type="protein sequence ID" value="CAD7089269.1"/>
    <property type="molecule type" value="Genomic_DNA"/>
</dbReference>
<name>A0A7R8UY50_HERIL</name>
<keyword evidence="1" id="KW-0378">Hydrolase</keyword>
<feature type="transmembrane region" description="Helical" evidence="3">
    <location>
        <begin position="25"/>
        <end position="48"/>
    </location>
</feature>
<evidence type="ECO:0000313" key="6">
    <source>
        <dbReference type="Proteomes" id="UP000594454"/>
    </source>
</evidence>
<keyword evidence="6" id="KW-1185">Reference proteome</keyword>
<organism evidence="5 6">
    <name type="scientific">Hermetia illucens</name>
    <name type="common">Black soldier fly</name>
    <dbReference type="NCBI Taxonomy" id="343691"/>
    <lineage>
        <taxon>Eukaryota</taxon>
        <taxon>Metazoa</taxon>
        <taxon>Ecdysozoa</taxon>
        <taxon>Arthropoda</taxon>
        <taxon>Hexapoda</taxon>
        <taxon>Insecta</taxon>
        <taxon>Pterygota</taxon>
        <taxon>Neoptera</taxon>
        <taxon>Endopterygota</taxon>
        <taxon>Diptera</taxon>
        <taxon>Brachycera</taxon>
        <taxon>Stratiomyomorpha</taxon>
        <taxon>Stratiomyidae</taxon>
        <taxon>Hermetiinae</taxon>
        <taxon>Hermetia</taxon>
    </lineage>
</organism>
<dbReference type="PRINTS" id="PR00412">
    <property type="entry name" value="EPOXHYDRLASE"/>
</dbReference>
<dbReference type="Proteomes" id="UP000594454">
    <property type="component" value="Chromosome 4"/>
</dbReference>
<evidence type="ECO:0000256" key="3">
    <source>
        <dbReference type="SAM" id="Phobius"/>
    </source>
</evidence>
<protein>
    <recommendedName>
        <fullName evidence="4">AB hydrolase-1 domain-containing protein</fullName>
    </recommendedName>
</protein>
<comment type="similarity">
    <text evidence="2">Belongs to the AB hydrolase superfamily. Epoxide hydrolase family.</text>
</comment>
<dbReference type="Pfam" id="PF00561">
    <property type="entry name" value="Abhydrolase_1"/>
    <property type="match status" value="1"/>
</dbReference>
<evidence type="ECO:0000259" key="4">
    <source>
        <dbReference type="Pfam" id="PF00561"/>
    </source>
</evidence>
<dbReference type="AlphaFoldDB" id="A0A7R8UY50"/>
<dbReference type="PANTHER" id="PTHR43329">
    <property type="entry name" value="EPOXIDE HYDROLASE"/>
    <property type="match status" value="1"/>
</dbReference>
<keyword evidence="3" id="KW-0812">Transmembrane</keyword>
<proteinExistence type="inferred from homology"/>
<dbReference type="InterPro" id="IPR000639">
    <property type="entry name" value="Epox_hydrolase-like"/>
</dbReference>
<dbReference type="OrthoDB" id="408373at2759"/>
<dbReference type="SUPFAM" id="SSF53474">
    <property type="entry name" value="alpha/beta-Hydrolases"/>
    <property type="match status" value="1"/>
</dbReference>
<dbReference type="InParanoid" id="A0A7R8UY50"/>
<dbReference type="InterPro" id="IPR000073">
    <property type="entry name" value="AB_hydrolase_1"/>
</dbReference>
<dbReference type="InterPro" id="IPR029058">
    <property type="entry name" value="AB_hydrolase_fold"/>
</dbReference>
<dbReference type="Gene3D" id="3.40.50.1820">
    <property type="entry name" value="alpha/beta hydrolase"/>
    <property type="match status" value="1"/>
</dbReference>
<sequence>MNMNKVQNGKLYNDVIELVPKGTIFIFYTKSIFIGIWTLIKWLIHVVWSSIYQAKNKNSENPDYYDGYHDKPPSILVDNKIGRHSYVKLKGVKLHYVEAGSQGSPLVLLLHGFPDCWLGWRNQIDELSKFFRVIALDMKGFNDSDKPIWRQVYTPKKICEELRQFVFSFGYHTTTIIGHDIGAVIGWFFAHTNPDNIDRFICVSASHPNLIWNNLHPKAVINNSWLQFVQLPLLPEVDHSRSYSNFLEKCLKTSQAESNSTKTVVSLVRRPSENGFEKGFDVNWLDTYKYVFNRRSDWTGPFNYYRNFPFYRIKEGCIVRCPVLIITGNADNFCCLEAMVKSTEYCDNFLVKIIEGAGHWPHQQVPDEFNKIVLNFLVGRRANSEVRTHVEKNNKGLVGRMFGAVSSGVKIGSSMLDSMQQRTNDLHLPYVSILPDRNEMLGNHVKMHLSPKLSWTIFCRREPDTFEQKAQK</sequence>
<reference evidence="5 6" key="1">
    <citation type="submission" date="2020-11" db="EMBL/GenBank/DDBJ databases">
        <authorList>
            <person name="Wallbank WR R."/>
            <person name="Pardo Diaz C."/>
            <person name="Kozak K."/>
            <person name="Martin S."/>
            <person name="Jiggins C."/>
            <person name="Moest M."/>
            <person name="Warren A I."/>
            <person name="Generalovic N T."/>
            <person name="Byers J.R.P. K."/>
            <person name="Montejo-Kovacevich G."/>
            <person name="Yen C E."/>
        </authorList>
    </citation>
    <scope>NUCLEOTIDE SEQUENCE [LARGE SCALE GENOMIC DNA]</scope>
</reference>
<evidence type="ECO:0000256" key="1">
    <source>
        <dbReference type="ARBA" id="ARBA00022801"/>
    </source>
</evidence>
<keyword evidence="3" id="KW-0472">Membrane</keyword>